<organism evidence="1 2">
    <name type="scientific">Candidatus Nealsonbacteria bacterium CG_4_10_14_0_8_um_filter_37_14</name>
    <dbReference type="NCBI Taxonomy" id="1974684"/>
    <lineage>
        <taxon>Bacteria</taxon>
        <taxon>Candidatus Nealsoniibacteriota</taxon>
    </lineage>
</organism>
<evidence type="ECO:0000313" key="2">
    <source>
        <dbReference type="Proteomes" id="UP000230767"/>
    </source>
</evidence>
<name>A0A2M7R860_9BACT</name>
<dbReference type="Proteomes" id="UP000230767">
    <property type="component" value="Unassembled WGS sequence"/>
</dbReference>
<dbReference type="EMBL" id="PFLW01000020">
    <property type="protein sequence ID" value="PIY89523.1"/>
    <property type="molecule type" value="Genomic_DNA"/>
</dbReference>
<accession>A0A2M7R860</accession>
<protein>
    <submittedName>
        <fullName evidence="1">GxxExxY protein</fullName>
    </submittedName>
</protein>
<evidence type="ECO:0000313" key="1">
    <source>
        <dbReference type="EMBL" id="PIY89523.1"/>
    </source>
</evidence>
<dbReference type="Pfam" id="PF13366">
    <property type="entry name" value="PDDEXK_3"/>
    <property type="match status" value="1"/>
</dbReference>
<dbReference type="AlphaFoldDB" id="A0A2M7R860"/>
<comment type="caution">
    <text evidence="1">The sequence shown here is derived from an EMBL/GenBank/DDBJ whole genome shotgun (WGS) entry which is preliminary data.</text>
</comment>
<dbReference type="InterPro" id="IPR026350">
    <property type="entry name" value="GxxExxY"/>
</dbReference>
<proteinExistence type="predicted"/>
<reference evidence="2" key="1">
    <citation type="submission" date="2017-09" db="EMBL/GenBank/DDBJ databases">
        <title>Depth-based differentiation of microbial function through sediment-hosted aquifers and enrichment of novel symbionts in the deep terrestrial subsurface.</title>
        <authorList>
            <person name="Probst A.J."/>
            <person name="Ladd B."/>
            <person name="Jarett J.K."/>
            <person name="Geller-Mcgrath D.E."/>
            <person name="Sieber C.M.K."/>
            <person name="Emerson J.B."/>
            <person name="Anantharaman K."/>
            <person name="Thomas B.C."/>
            <person name="Malmstrom R."/>
            <person name="Stieglmeier M."/>
            <person name="Klingl A."/>
            <person name="Woyke T."/>
            <person name="Ryan C.M."/>
            <person name="Banfield J.F."/>
        </authorList>
    </citation>
    <scope>NUCLEOTIDE SEQUENCE [LARGE SCALE GENOMIC DNA]</scope>
</reference>
<gene>
    <name evidence="1" type="ORF">COY73_00685</name>
</gene>
<dbReference type="NCBIfam" id="TIGR04256">
    <property type="entry name" value="GxxExxY"/>
    <property type="match status" value="1"/>
</dbReference>
<sequence length="126" mass="14582">MEKLLYSNESYKIRGACFNVFNTLGGGISEKIIERAMIQELSFQGLETEDQSRIDIFYRGKKIGVYVPDIIVNKKIIVEIKSKPSITKEDEKQFWGYLKDSKYKVGILVNFSPAKLIIKRFIHTNK</sequence>